<accession>A8QA96</accession>
<dbReference type="Pfam" id="PF00573">
    <property type="entry name" value="Ribosomal_L4"/>
    <property type="match status" value="1"/>
</dbReference>
<sequence>MLGRAVHMARAVCSMSTHSLRRHGAKISSVRFIHGPQVPPAEPVSADASIGSQDDTSELYALERSSPLVHTRLTYLSPETRPQGKRAIAYVPMSSHVFNTAPHQHAMHMAVVYYLDALRSGTASTKSRSDVAYSGKKLRPQKGTGRARLSDAGNPMLRGGGVAHGPKPRDFKTDLPRKVRELALRSALSARFREGRLHVVPSLDWYAPPMSTNKLARLLSAKQWTNTLFLTAPRDPVSPVANERGSMRPSSVNLMYTDQQLTRHAQYIRHFALAQRNLPDVDLVRLHELPPHPRPRLEHAKQPGELHAYQVLEFQRIVLDMGALEWLEEKLGGSLVHQVYAEEMLRWREERNPSASDEDAFSPSTSSISESENSASSGLSSTSDTASSMQSPTPP</sequence>
<dbReference type="VEuPathDB" id="FungiDB:MGL_3655"/>
<comment type="similarity">
    <text evidence="1">Belongs to the universal ribosomal protein uL4 family.</text>
</comment>
<dbReference type="PANTHER" id="PTHR10746">
    <property type="entry name" value="50S RIBOSOMAL PROTEIN L4"/>
    <property type="match status" value="1"/>
</dbReference>
<gene>
    <name evidence="6" type="ORF">MGL_3655</name>
</gene>
<dbReference type="GeneID" id="5853494"/>
<reference evidence="6 7" key="1">
    <citation type="journal article" date="2007" name="Proc. Natl. Acad. Sci. U.S.A.">
        <title>Dandruff-associated Malassezia genomes reveal convergent and divergent virulence traits shared with plant and human fungal pathogens.</title>
        <authorList>
            <person name="Xu J."/>
            <person name="Saunders C.W."/>
            <person name="Hu P."/>
            <person name="Grant R.A."/>
            <person name="Boekhout T."/>
            <person name="Kuramae E.E."/>
            <person name="Kronstad J.W."/>
            <person name="Deangelis Y.M."/>
            <person name="Reeder N.L."/>
            <person name="Johnstone K.R."/>
            <person name="Leland M."/>
            <person name="Fieno A.M."/>
            <person name="Begley W.M."/>
            <person name="Sun Y."/>
            <person name="Lacey M.P."/>
            <person name="Chaudhary T."/>
            <person name="Keough T."/>
            <person name="Chu L."/>
            <person name="Sears R."/>
            <person name="Yuan B."/>
            <person name="Dawson T.L.Jr."/>
        </authorList>
    </citation>
    <scope>NUCLEOTIDE SEQUENCE [LARGE SCALE GENOMIC DNA]</scope>
    <source>
        <strain evidence="7">ATCC MYA-4612 / CBS 7966</strain>
    </source>
</reference>
<dbReference type="GO" id="GO:0006412">
    <property type="term" value="P:translation"/>
    <property type="evidence" value="ECO:0007669"/>
    <property type="project" value="InterPro"/>
</dbReference>
<evidence type="ECO:0000313" key="7">
    <source>
        <dbReference type="Proteomes" id="UP000008837"/>
    </source>
</evidence>
<feature type="region of interest" description="Disordered" evidence="5">
    <location>
        <begin position="125"/>
        <end position="173"/>
    </location>
</feature>
<evidence type="ECO:0000256" key="5">
    <source>
        <dbReference type="SAM" id="MobiDB-lite"/>
    </source>
</evidence>
<dbReference type="AlphaFoldDB" id="A8QA96"/>
<dbReference type="InterPro" id="IPR023574">
    <property type="entry name" value="Ribosomal_uL4_dom_sf"/>
</dbReference>
<dbReference type="OrthoDB" id="275876at2759"/>
<dbReference type="EMBL" id="AAYY01000014">
    <property type="protein sequence ID" value="EDP41974.1"/>
    <property type="molecule type" value="Genomic_DNA"/>
</dbReference>
<evidence type="ECO:0000256" key="4">
    <source>
        <dbReference type="ARBA" id="ARBA00040565"/>
    </source>
</evidence>
<dbReference type="InterPro" id="IPR013005">
    <property type="entry name" value="Ribosomal_uL4-like"/>
</dbReference>
<dbReference type="PANTHER" id="PTHR10746:SF6">
    <property type="entry name" value="LARGE RIBOSOMAL SUBUNIT PROTEIN UL4M"/>
    <property type="match status" value="1"/>
</dbReference>
<evidence type="ECO:0000256" key="3">
    <source>
        <dbReference type="ARBA" id="ARBA00023274"/>
    </source>
</evidence>
<name>A8QA96_MALGO</name>
<dbReference type="GO" id="GO:0003735">
    <property type="term" value="F:structural constituent of ribosome"/>
    <property type="evidence" value="ECO:0007669"/>
    <property type="project" value="InterPro"/>
</dbReference>
<feature type="compositionally biased region" description="Low complexity" evidence="5">
    <location>
        <begin position="361"/>
        <end position="395"/>
    </location>
</feature>
<keyword evidence="2" id="KW-0689">Ribosomal protein</keyword>
<dbReference type="InterPro" id="IPR002136">
    <property type="entry name" value="Ribosomal_uL4"/>
</dbReference>
<dbReference type="STRING" id="425265.A8QA96"/>
<dbReference type="Gene3D" id="3.40.1370.10">
    <property type="match status" value="1"/>
</dbReference>
<proteinExistence type="inferred from homology"/>
<evidence type="ECO:0000256" key="1">
    <source>
        <dbReference type="ARBA" id="ARBA00010528"/>
    </source>
</evidence>
<keyword evidence="7" id="KW-1185">Reference proteome</keyword>
<protein>
    <recommendedName>
        <fullName evidence="4">Large ribosomal subunit protein uL4m</fullName>
    </recommendedName>
</protein>
<dbReference type="NCBIfam" id="TIGR03953">
    <property type="entry name" value="rplD_bact"/>
    <property type="match status" value="1"/>
</dbReference>
<dbReference type="Proteomes" id="UP000008837">
    <property type="component" value="Unassembled WGS sequence"/>
</dbReference>
<dbReference type="RefSeq" id="XP_001729188.1">
    <property type="nucleotide sequence ID" value="XM_001729136.1"/>
</dbReference>
<feature type="region of interest" description="Disordered" evidence="5">
    <location>
        <begin position="350"/>
        <end position="395"/>
    </location>
</feature>
<dbReference type="InParanoid" id="A8QA96"/>
<dbReference type="GO" id="GO:0005840">
    <property type="term" value="C:ribosome"/>
    <property type="evidence" value="ECO:0007669"/>
    <property type="project" value="UniProtKB-KW"/>
</dbReference>
<keyword evidence="3" id="KW-0687">Ribonucleoprotein</keyword>
<evidence type="ECO:0000256" key="2">
    <source>
        <dbReference type="ARBA" id="ARBA00022980"/>
    </source>
</evidence>
<dbReference type="OMA" id="SSKWRQG"/>
<organism evidence="6 7">
    <name type="scientific">Malassezia globosa (strain ATCC MYA-4612 / CBS 7966)</name>
    <name type="common">Dandruff-associated fungus</name>
    <dbReference type="NCBI Taxonomy" id="425265"/>
    <lineage>
        <taxon>Eukaryota</taxon>
        <taxon>Fungi</taxon>
        <taxon>Dikarya</taxon>
        <taxon>Basidiomycota</taxon>
        <taxon>Ustilaginomycotina</taxon>
        <taxon>Malasseziomycetes</taxon>
        <taxon>Malasseziales</taxon>
        <taxon>Malasseziaceae</taxon>
        <taxon>Malassezia</taxon>
    </lineage>
</organism>
<evidence type="ECO:0000313" key="6">
    <source>
        <dbReference type="EMBL" id="EDP41974.1"/>
    </source>
</evidence>
<dbReference type="GO" id="GO:1990904">
    <property type="term" value="C:ribonucleoprotein complex"/>
    <property type="evidence" value="ECO:0007669"/>
    <property type="project" value="UniProtKB-KW"/>
</dbReference>
<dbReference type="SUPFAM" id="SSF52166">
    <property type="entry name" value="Ribosomal protein L4"/>
    <property type="match status" value="1"/>
</dbReference>
<dbReference type="KEGG" id="mgl:MGL_3655"/>
<comment type="caution">
    <text evidence="6">The sequence shown here is derived from an EMBL/GenBank/DDBJ whole genome shotgun (WGS) entry which is preliminary data.</text>
</comment>